<evidence type="ECO:0000313" key="7">
    <source>
        <dbReference type="Proteomes" id="UP001204746"/>
    </source>
</evidence>
<evidence type="ECO:0000256" key="1">
    <source>
        <dbReference type="ARBA" id="ARBA00004776"/>
    </source>
</evidence>
<dbReference type="PANTHER" id="PTHR43179:SF12">
    <property type="entry name" value="GALACTOFURANOSYLTRANSFERASE GLFT2"/>
    <property type="match status" value="1"/>
</dbReference>
<dbReference type="EMBL" id="JANIAA010000035">
    <property type="protein sequence ID" value="MCQ8193517.1"/>
    <property type="molecule type" value="Genomic_DNA"/>
</dbReference>
<evidence type="ECO:0000256" key="2">
    <source>
        <dbReference type="ARBA" id="ARBA00006739"/>
    </source>
</evidence>
<dbReference type="InterPro" id="IPR001173">
    <property type="entry name" value="Glyco_trans_2-like"/>
</dbReference>
<feature type="domain" description="Glycosyltransferase 2-like" evidence="5">
    <location>
        <begin position="72"/>
        <end position="207"/>
    </location>
</feature>
<dbReference type="Proteomes" id="UP001204746">
    <property type="component" value="Unassembled WGS sequence"/>
</dbReference>
<evidence type="ECO:0000256" key="3">
    <source>
        <dbReference type="ARBA" id="ARBA00022676"/>
    </source>
</evidence>
<dbReference type="SUPFAM" id="SSF53448">
    <property type="entry name" value="Nucleotide-diphospho-sugar transferases"/>
    <property type="match status" value="1"/>
</dbReference>
<sequence>MGNRPREVAALLESVAKQDVPPARVVVVGNGSPLPELPAEVTAVELAENLGVSGGRNVAWRRLREFGDVDVVIDLDDDGLLVDADVFRRVRDLYAEDPRLGIVSFRIADETGETQRRHVPRLRASDPMRGGEVTTFLGGAHGLSMAMLEQIGGWPDEFFFTHEETDLAWRALDARWKVVYVPELLLQHPRTSPARHAVYYRMTARNRVWLARRHLPLPLVPLYLATWTLLTLARTRSLTGLRAWAGGFLEGLRTGCGGRRPMRWRTVWHMTKLGRPPII</sequence>
<proteinExistence type="inferred from homology"/>
<evidence type="ECO:0000313" key="6">
    <source>
        <dbReference type="EMBL" id="MCQ8193517.1"/>
    </source>
</evidence>
<dbReference type="PANTHER" id="PTHR43179">
    <property type="entry name" value="RHAMNOSYLTRANSFERASE WBBL"/>
    <property type="match status" value="1"/>
</dbReference>
<accession>A0ABT1V807</accession>
<dbReference type="Gene3D" id="3.90.550.10">
    <property type="entry name" value="Spore Coat Polysaccharide Biosynthesis Protein SpsA, Chain A"/>
    <property type="match status" value="1"/>
</dbReference>
<comment type="caution">
    <text evidence="6">The sequence shown here is derived from an EMBL/GenBank/DDBJ whole genome shotgun (WGS) entry which is preliminary data.</text>
</comment>
<dbReference type="RefSeq" id="WP_256654350.1">
    <property type="nucleotide sequence ID" value="NZ_JANIAA010000035.1"/>
</dbReference>
<evidence type="ECO:0000259" key="5">
    <source>
        <dbReference type="Pfam" id="PF13632"/>
    </source>
</evidence>
<dbReference type="Pfam" id="PF13632">
    <property type="entry name" value="Glyco_trans_2_3"/>
    <property type="match status" value="1"/>
</dbReference>
<reference evidence="6 7" key="1">
    <citation type="submission" date="2022-07" db="EMBL/GenBank/DDBJ databases">
        <authorList>
            <person name="Phongsopitanun W."/>
            <person name="Tanasupawat S."/>
        </authorList>
    </citation>
    <scope>NUCLEOTIDE SEQUENCE [LARGE SCALE GENOMIC DNA]</scope>
    <source>
        <strain evidence="6 7">RCU-064</strain>
    </source>
</reference>
<dbReference type="InterPro" id="IPR029044">
    <property type="entry name" value="Nucleotide-diphossugar_trans"/>
</dbReference>
<evidence type="ECO:0000256" key="4">
    <source>
        <dbReference type="ARBA" id="ARBA00022679"/>
    </source>
</evidence>
<comment type="pathway">
    <text evidence="1">Cell wall biogenesis; cell wall polysaccharide biosynthesis.</text>
</comment>
<keyword evidence="3" id="KW-0328">Glycosyltransferase</keyword>
<name>A0ABT1V807_9ACTN</name>
<comment type="similarity">
    <text evidence="2">Belongs to the glycosyltransferase 2 family.</text>
</comment>
<gene>
    <name evidence="6" type="ORF">NP777_35760</name>
</gene>
<organism evidence="6 7">
    <name type="scientific">Streptomyces rugosispiralis</name>
    <dbReference type="NCBI Taxonomy" id="2967341"/>
    <lineage>
        <taxon>Bacteria</taxon>
        <taxon>Bacillati</taxon>
        <taxon>Actinomycetota</taxon>
        <taxon>Actinomycetes</taxon>
        <taxon>Kitasatosporales</taxon>
        <taxon>Streptomycetaceae</taxon>
        <taxon>Streptomyces</taxon>
    </lineage>
</organism>
<keyword evidence="7" id="KW-1185">Reference proteome</keyword>
<protein>
    <submittedName>
        <fullName evidence="6">Glycosyltransferase family 2 protein</fullName>
    </submittedName>
</protein>
<keyword evidence="4" id="KW-0808">Transferase</keyword>